<dbReference type="Pfam" id="PF01263">
    <property type="entry name" value="Aldose_epim"/>
    <property type="match status" value="1"/>
</dbReference>
<comment type="caution">
    <text evidence="1">The sequence shown here is derived from an EMBL/GenBank/DDBJ whole genome shotgun (WGS) entry which is preliminary data.</text>
</comment>
<proteinExistence type="predicted"/>
<dbReference type="InterPro" id="IPR011013">
    <property type="entry name" value="Gal_mutarotase_sf_dom"/>
</dbReference>
<dbReference type="InterPro" id="IPR014718">
    <property type="entry name" value="GH-type_carb-bd"/>
</dbReference>
<dbReference type="RefSeq" id="WP_380973552.1">
    <property type="nucleotide sequence ID" value="NZ_JBHTEF010000001.1"/>
</dbReference>
<name>A0ABW2SLB1_9ACTO</name>
<dbReference type="EMBL" id="JBHTEF010000001">
    <property type="protein sequence ID" value="MFC7580919.1"/>
    <property type="molecule type" value="Genomic_DNA"/>
</dbReference>
<gene>
    <name evidence="1" type="ORF">ACFQWG_06875</name>
</gene>
<organism evidence="1 2">
    <name type="scientific">Schaalia naturae</name>
    <dbReference type="NCBI Taxonomy" id="635203"/>
    <lineage>
        <taxon>Bacteria</taxon>
        <taxon>Bacillati</taxon>
        <taxon>Actinomycetota</taxon>
        <taxon>Actinomycetes</taxon>
        <taxon>Actinomycetales</taxon>
        <taxon>Actinomycetaceae</taxon>
        <taxon>Schaalia</taxon>
    </lineage>
</organism>
<accession>A0ABW2SLB1</accession>
<dbReference type="Proteomes" id="UP001596527">
    <property type="component" value="Unassembled WGS sequence"/>
</dbReference>
<evidence type="ECO:0008006" key="3">
    <source>
        <dbReference type="Google" id="ProtNLM"/>
    </source>
</evidence>
<evidence type="ECO:0000313" key="2">
    <source>
        <dbReference type="Proteomes" id="UP001596527"/>
    </source>
</evidence>
<sequence>MTTSTGYESVPIHVMTPWDGPRGQRVHFGGEGPVAVEVCPADGCRIVSLRAFGRELLRQWSPGRAVYQYGAFPMVPWVGRLGGGLLYWQGRTYQMPVNNAPHALHGFGCFGSWTVLDNGGFGCDLGEWWPWPATAGFRVAVDGATVRLTQTVTAGPQSFPAQLGLHPWFRRHIDEDEADGAARMTMTPAWQAQRGANGLPTGVRIPPQPEPWDDCFGFDSGMSCRIDWDEVTMRMESSAPCATVFSVPEDAVCVEPQTSVPNVLNSDPAATVVEAGQTLTLETTLTFSRQSSAVKSERSVPRRSAL</sequence>
<dbReference type="Gene3D" id="2.70.98.10">
    <property type="match status" value="1"/>
</dbReference>
<protein>
    <recommendedName>
        <fullName evidence="3">Aldose 1-epimerase</fullName>
    </recommendedName>
</protein>
<reference evidence="2" key="1">
    <citation type="journal article" date="2019" name="Int. J. Syst. Evol. Microbiol.">
        <title>The Global Catalogue of Microorganisms (GCM) 10K type strain sequencing project: providing services to taxonomists for standard genome sequencing and annotation.</title>
        <authorList>
            <consortium name="The Broad Institute Genomics Platform"/>
            <consortium name="The Broad Institute Genome Sequencing Center for Infectious Disease"/>
            <person name="Wu L."/>
            <person name="Ma J."/>
        </authorList>
    </citation>
    <scope>NUCLEOTIDE SEQUENCE [LARGE SCALE GENOMIC DNA]</scope>
    <source>
        <strain evidence="2">CCUG 56698</strain>
    </source>
</reference>
<dbReference type="InterPro" id="IPR008183">
    <property type="entry name" value="Aldose_1/G6P_1-epimerase"/>
</dbReference>
<keyword evidence="2" id="KW-1185">Reference proteome</keyword>
<evidence type="ECO:0000313" key="1">
    <source>
        <dbReference type="EMBL" id="MFC7580919.1"/>
    </source>
</evidence>
<dbReference type="SUPFAM" id="SSF74650">
    <property type="entry name" value="Galactose mutarotase-like"/>
    <property type="match status" value="1"/>
</dbReference>